<proteinExistence type="inferred from homology"/>
<evidence type="ECO:0000313" key="6">
    <source>
        <dbReference type="Proteomes" id="UP000237968"/>
    </source>
</evidence>
<accession>A0A2S9YEB3</accession>
<dbReference type="RefSeq" id="WP_106391119.1">
    <property type="nucleotide sequence ID" value="NZ_PVNK01000091.1"/>
</dbReference>
<keyword evidence="3 4" id="KW-0456">Lyase</keyword>
<dbReference type="OrthoDB" id="15077at2"/>
<dbReference type="InterPro" id="IPR001533">
    <property type="entry name" value="Pterin_deHydtase"/>
</dbReference>
<gene>
    <name evidence="5" type="primary">phhB</name>
    <name evidence="5" type="ORF">ENSA5_16640</name>
</gene>
<comment type="catalytic activity">
    <reaction evidence="1 4">
        <text>(4aS,6R)-4a-hydroxy-L-erythro-5,6,7,8-tetrahydrobiopterin = (6R)-L-erythro-6,7-dihydrobiopterin + H2O</text>
        <dbReference type="Rhea" id="RHEA:11920"/>
        <dbReference type="ChEBI" id="CHEBI:15377"/>
        <dbReference type="ChEBI" id="CHEBI:15642"/>
        <dbReference type="ChEBI" id="CHEBI:43120"/>
        <dbReference type="EC" id="4.2.1.96"/>
    </reaction>
</comment>
<dbReference type="Proteomes" id="UP000237968">
    <property type="component" value="Unassembled WGS sequence"/>
</dbReference>
<name>A0A2S9YEB3_9BACT</name>
<dbReference type="PANTHER" id="PTHR12599:SF0">
    <property type="entry name" value="PTERIN-4-ALPHA-CARBINOLAMINE DEHYDRATASE"/>
    <property type="match status" value="1"/>
</dbReference>
<comment type="caution">
    <text evidence="5">The sequence shown here is derived from an EMBL/GenBank/DDBJ whole genome shotgun (WGS) entry which is preliminary data.</text>
</comment>
<evidence type="ECO:0000256" key="3">
    <source>
        <dbReference type="ARBA" id="ARBA00023239"/>
    </source>
</evidence>
<evidence type="ECO:0000256" key="2">
    <source>
        <dbReference type="ARBA" id="ARBA00006472"/>
    </source>
</evidence>
<dbReference type="NCBIfam" id="NF002017">
    <property type="entry name" value="PRK00823.1-2"/>
    <property type="match status" value="1"/>
</dbReference>
<protein>
    <recommendedName>
        <fullName evidence="4">Putative pterin-4-alpha-carbinolamine dehydratase</fullName>
        <shortName evidence="4">PHS</shortName>
        <ecNumber evidence="4">4.2.1.96</ecNumber>
    </recommendedName>
    <alternativeName>
        <fullName evidence="4">4-alpha-hydroxy-tetrahydropterin dehydratase</fullName>
    </alternativeName>
    <alternativeName>
        <fullName evidence="4">Pterin carbinolamine dehydratase</fullName>
        <shortName evidence="4">PCD</shortName>
    </alternativeName>
</protein>
<dbReference type="GO" id="GO:0006729">
    <property type="term" value="P:tetrahydrobiopterin biosynthetic process"/>
    <property type="evidence" value="ECO:0007669"/>
    <property type="project" value="InterPro"/>
</dbReference>
<keyword evidence="6" id="KW-1185">Reference proteome</keyword>
<dbReference type="InterPro" id="IPR036428">
    <property type="entry name" value="PCD_sf"/>
</dbReference>
<evidence type="ECO:0000256" key="1">
    <source>
        <dbReference type="ARBA" id="ARBA00001554"/>
    </source>
</evidence>
<dbReference type="SUPFAM" id="SSF55248">
    <property type="entry name" value="PCD-like"/>
    <property type="match status" value="1"/>
</dbReference>
<evidence type="ECO:0000256" key="4">
    <source>
        <dbReference type="HAMAP-Rule" id="MF_00434"/>
    </source>
</evidence>
<dbReference type="EC" id="4.2.1.96" evidence="4"/>
<dbReference type="HAMAP" id="MF_00434">
    <property type="entry name" value="Pterin_4_alpha"/>
    <property type="match status" value="1"/>
</dbReference>
<dbReference type="Gene3D" id="3.30.1360.20">
    <property type="entry name" value="Transcriptional coactivator/pterin dehydratase"/>
    <property type="match status" value="1"/>
</dbReference>
<dbReference type="EMBL" id="PVNK01000091">
    <property type="protein sequence ID" value="PRQ03356.1"/>
    <property type="molecule type" value="Genomic_DNA"/>
</dbReference>
<dbReference type="GO" id="GO:0008124">
    <property type="term" value="F:4-alpha-hydroxytetrahydrobiopterin dehydratase activity"/>
    <property type="evidence" value="ECO:0007669"/>
    <property type="project" value="UniProtKB-UniRule"/>
</dbReference>
<reference evidence="5 6" key="1">
    <citation type="submission" date="2018-03" db="EMBL/GenBank/DDBJ databases">
        <title>Draft Genome Sequences of the Obligatory Marine Myxobacteria Enhygromyxa salina SWB005.</title>
        <authorList>
            <person name="Poehlein A."/>
            <person name="Moghaddam J.A."/>
            <person name="Harms H."/>
            <person name="Alanjari M."/>
            <person name="Koenig G.M."/>
            <person name="Daniel R."/>
            <person name="Schaeberle T.F."/>
        </authorList>
    </citation>
    <scope>NUCLEOTIDE SEQUENCE [LARGE SCALE GENOMIC DNA]</scope>
    <source>
        <strain evidence="5 6">SWB005</strain>
    </source>
</reference>
<dbReference type="PANTHER" id="PTHR12599">
    <property type="entry name" value="PTERIN-4-ALPHA-CARBINOLAMINE DEHYDRATASE"/>
    <property type="match status" value="1"/>
</dbReference>
<dbReference type="AlphaFoldDB" id="A0A2S9YEB3"/>
<comment type="similarity">
    <text evidence="2 4">Belongs to the pterin-4-alpha-carbinolamine dehydratase family.</text>
</comment>
<organism evidence="5 6">
    <name type="scientific">Enhygromyxa salina</name>
    <dbReference type="NCBI Taxonomy" id="215803"/>
    <lineage>
        <taxon>Bacteria</taxon>
        <taxon>Pseudomonadati</taxon>
        <taxon>Myxococcota</taxon>
        <taxon>Polyangia</taxon>
        <taxon>Nannocystales</taxon>
        <taxon>Nannocystaceae</taxon>
        <taxon>Enhygromyxa</taxon>
    </lineage>
</organism>
<sequence>MSAPDNHVLDQDELRAALERLDGWTLEGDRLRKRFELADFRAAIAFMVRVAFDAERLGHHPNWSNVYKTVDVEIWSHDLGGVSALCVELAQAMDDAAASSR</sequence>
<dbReference type="Pfam" id="PF01329">
    <property type="entry name" value="Pterin_4a"/>
    <property type="match status" value="1"/>
</dbReference>
<evidence type="ECO:0000313" key="5">
    <source>
        <dbReference type="EMBL" id="PRQ03356.1"/>
    </source>
</evidence>